<evidence type="ECO:0000313" key="1">
    <source>
        <dbReference type="EMBL" id="SFK63259.1"/>
    </source>
</evidence>
<proteinExistence type="predicted"/>
<organism evidence="1 2">
    <name type="scientific">Nitrosomonas aestuarii</name>
    <dbReference type="NCBI Taxonomy" id="52441"/>
    <lineage>
        <taxon>Bacteria</taxon>
        <taxon>Pseudomonadati</taxon>
        <taxon>Pseudomonadota</taxon>
        <taxon>Betaproteobacteria</taxon>
        <taxon>Nitrosomonadales</taxon>
        <taxon>Nitrosomonadaceae</taxon>
        <taxon>Nitrosomonas</taxon>
    </lineage>
</organism>
<accession>A0A1I4B5S6</accession>
<dbReference type="RefSeq" id="WP_090699048.1">
    <property type="nucleotide sequence ID" value="NZ_FOSP01000011.1"/>
</dbReference>
<evidence type="ECO:0000313" key="2">
    <source>
        <dbReference type="Proteomes" id="UP000199533"/>
    </source>
</evidence>
<dbReference type="EMBL" id="FOSP01000011">
    <property type="protein sequence ID" value="SFK63259.1"/>
    <property type="molecule type" value="Genomic_DNA"/>
</dbReference>
<gene>
    <name evidence="1" type="ORF">SAMN05216302_10119</name>
</gene>
<dbReference type="STRING" id="52441.SAMN05216302_10119"/>
<dbReference type="Proteomes" id="UP000199533">
    <property type="component" value="Unassembled WGS sequence"/>
</dbReference>
<dbReference type="OrthoDB" id="8613896at2"/>
<name>A0A1I4B5S6_9PROT</name>
<protein>
    <submittedName>
        <fullName evidence="1">Uncharacterized protein</fullName>
    </submittedName>
</protein>
<sequence>MANKPSLEENHLSSMWEGLSPHLIASFYQVERTEGGAYARTQNTDKVIVQTPLTEASMELTLNWQSAFEHSGPENRAPTLLAMLQSGAFSSLIDAVFGRGEGGDPASIAASAQQQSNQFIKQFEGRTGITKLNSTQVFNGMPPVKFQVTALFRAWRDSYAEVEAPFNKLMEWSLPVELSPDGSILARAAQSANGDKGFIEALVPSIAPVLVAMKYKGRTYSPLVVESISKPLSSPVDANGRYIELAVSMTLATLTAIDRKDWVAYNRVDI</sequence>
<dbReference type="AlphaFoldDB" id="A0A1I4B5S6"/>
<reference evidence="2" key="1">
    <citation type="submission" date="2016-10" db="EMBL/GenBank/DDBJ databases">
        <authorList>
            <person name="Varghese N."/>
            <person name="Submissions S."/>
        </authorList>
    </citation>
    <scope>NUCLEOTIDE SEQUENCE [LARGE SCALE GENOMIC DNA]</scope>
    <source>
        <strain evidence="2">Nm69</strain>
    </source>
</reference>
<keyword evidence="2" id="KW-1185">Reference proteome</keyword>